<sequence length="253" mass="26776">MRGEHCVAGATILSVISVILLIFAHIGQVSSGPLVKSIYMAEINVAAYGSGLQGATNASAGGLYDTSGTDLMGTFSGLRQYYRYGMYNACGYQKDGGGICNSSAFAYPMEPFGGIIGDVPRTFRLQTLNLVPSSTFRDDSYNHGMSKAGSGLIFVGSCAAALALIFGVIKLRLTFFIASVCAGVGAFLLMLGAALWTAVIAKDAWVNNVRITHGYRLGIYVTAGPSIYLVWVAFALTSLSCLPYVIACCTYRK</sequence>
<dbReference type="Gene3D" id="1.20.140.150">
    <property type="match status" value="1"/>
</dbReference>
<keyword evidence="1" id="KW-0812">Transmembrane</keyword>
<evidence type="ECO:0000313" key="2">
    <source>
        <dbReference type="EMBL" id="OXG10804.1"/>
    </source>
</evidence>
<dbReference type="Proteomes" id="UP000199727">
    <property type="component" value="Unassembled WGS sequence"/>
</dbReference>
<dbReference type="PANTHER" id="PTHR28019">
    <property type="entry name" value="CELL MEMBRANE PROTEIN YLR413W-RELATED"/>
    <property type="match status" value="1"/>
</dbReference>
<evidence type="ECO:0000313" key="3">
    <source>
        <dbReference type="Proteomes" id="UP000199727"/>
    </source>
</evidence>
<dbReference type="GO" id="GO:0051285">
    <property type="term" value="C:cell cortex of cell tip"/>
    <property type="evidence" value="ECO:0007669"/>
    <property type="project" value="TreeGrafter"/>
</dbReference>
<name>A0A854Q2S0_CRYNE</name>
<keyword evidence="1" id="KW-0472">Membrane</keyword>
<reference evidence="2 3" key="1">
    <citation type="submission" date="2017-06" db="EMBL/GenBank/DDBJ databases">
        <title>Global population genomics of the pathogenic fungus Cryptococcus neoformans var. grubii.</title>
        <authorList>
            <person name="Cuomo C."/>
            <person name="Litvintseva A."/>
            <person name="Chen Y."/>
            <person name="Young S."/>
            <person name="Zeng Q."/>
            <person name="Chapman S."/>
            <person name="Gujja S."/>
            <person name="Saif S."/>
            <person name="Birren B."/>
        </authorList>
    </citation>
    <scope>NUCLEOTIDE SEQUENCE [LARGE SCALE GENOMIC DNA]</scope>
    <source>
        <strain evidence="2 3">Tu259-1</strain>
    </source>
</reference>
<feature type="transmembrane region" description="Helical" evidence="1">
    <location>
        <begin position="219"/>
        <end position="247"/>
    </location>
</feature>
<dbReference type="PANTHER" id="PTHR28019:SF2">
    <property type="entry name" value="CELL MEMBRANE PROTEIN YLR413W-RELATED"/>
    <property type="match status" value="1"/>
</dbReference>
<accession>A0A854Q2S0</accession>
<organism evidence="2 3">
    <name type="scientific">Cryptococcus neoformans Tu259-1</name>
    <dbReference type="NCBI Taxonomy" id="1230072"/>
    <lineage>
        <taxon>Eukaryota</taxon>
        <taxon>Fungi</taxon>
        <taxon>Dikarya</taxon>
        <taxon>Basidiomycota</taxon>
        <taxon>Agaricomycotina</taxon>
        <taxon>Tremellomycetes</taxon>
        <taxon>Tremellales</taxon>
        <taxon>Cryptococcaceae</taxon>
        <taxon>Cryptococcus</taxon>
        <taxon>Cryptococcus neoformans species complex</taxon>
    </lineage>
</organism>
<dbReference type="OrthoDB" id="3349852at2759"/>
<proteinExistence type="predicted"/>
<dbReference type="AlphaFoldDB" id="A0A854Q2S0"/>
<feature type="transmembrane region" description="Helical" evidence="1">
    <location>
        <begin position="7"/>
        <end position="26"/>
    </location>
</feature>
<gene>
    <name evidence="2" type="ORF">C361_06840</name>
</gene>
<keyword evidence="1" id="KW-1133">Transmembrane helix</keyword>
<dbReference type="InterPro" id="IPR052413">
    <property type="entry name" value="SUR7_domain"/>
</dbReference>
<dbReference type="InterPro" id="IPR009571">
    <property type="entry name" value="SUR7/Rim9-like_fungi"/>
</dbReference>
<protein>
    <submittedName>
        <fullName evidence="2">Claudin family protein</fullName>
    </submittedName>
</protein>
<feature type="transmembrane region" description="Helical" evidence="1">
    <location>
        <begin position="176"/>
        <end position="199"/>
    </location>
</feature>
<dbReference type="Pfam" id="PF06687">
    <property type="entry name" value="SUR7"/>
    <property type="match status" value="1"/>
</dbReference>
<dbReference type="GO" id="GO:0031505">
    <property type="term" value="P:fungal-type cell wall organization"/>
    <property type="evidence" value="ECO:0007669"/>
    <property type="project" value="TreeGrafter"/>
</dbReference>
<feature type="transmembrane region" description="Helical" evidence="1">
    <location>
        <begin position="148"/>
        <end position="169"/>
    </location>
</feature>
<dbReference type="GO" id="GO:0005886">
    <property type="term" value="C:plasma membrane"/>
    <property type="evidence" value="ECO:0007669"/>
    <property type="project" value="InterPro"/>
</dbReference>
<comment type="caution">
    <text evidence="2">The sequence shown here is derived from an EMBL/GenBank/DDBJ whole genome shotgun (WGS) entry which is preliminary data.</text>
</comment>
<dbReference type="EMBL" id="AMKT01000101">
    <property type="protein sequence ID" value="OXG10804.1"/>
    <property type="molecule type" value="Genomic_DNA"/>
</dbReference>
<evidence type="ECO:0000256" key="1">
    <source>
        <dbReference type="SAM" id="Phobius"/>
    </source>
</evidence>